<dbReference type="Proteomes" id="UP000887576">
    <property type="component" value="Unplaced"/>
</dbReference>
<dbReference type="WBParaSite" id="JU765_v2.g10866.t1">
    <property type="protein sequence ID" value="JU765_v2.g10866.t1"/>
    <property type="gene ID" value="JU765_v2.g10866"/>
</dbReference>
<proteinExistence type="predicted"/>
<name>A0AC34PXE8_9BILA</name>
<accession>A0AC34PXE8</accession>
<protein>
    <submittedName>
        <fullName evidence="2">Uncharacterized protein</fullName>
    </submittedName>
</protein>
<reference evidence="2" key="1">
    <citation type="submission" date="2022-11" db="UniProtKB">
        <authorList>
            <consortium name="WormBaseParasite"/>
        </authorList>
    </citation>
    <scope>IDENTIFICATION</scope>
</reference>
<evidence type="ECO:0000313" key="2">
    <source>
        <dbReference type="WBParaSite" id="JU765_v2.g10866.t1"/>
    </source>
</evidence>
<organism evidence="1 2">
    <name type="scientific">Panagrolaimus sp. JU765</name>
    <dbReference type="NCBI Taxonomy" id="591449"/>
    <lineage>
        <taxon>Eukaryota</taxon>
        <taxon>Metazoa</taxon>
        <taxon>Ecdysozoa</taxon>
        <taxon>Nematoda</taxon>
        <taxon>Chromadorea</taxon>
        <taxon>Rhabditida</taxon>
        <taxon>Tylenchina</taxon>
        <taxon>Panagrolaimomorpha</taxon>
        <taxon>Panagrolaimoidea</taxon>
        <taxon>Panagrolaimidae</taxon>
        <taxon>Panagrolaimus</taxon>
    </lineage>
</organism>
<evidence type="ECO:0000313" key="1">
    <source>
        <dbReference type="Proteomes" id="UP000887576"/>
    </source>
</evidence>
<sequence length="124" mass="14085">MDTIHSQQQQQQRQPQIQQGFQSNFNCYEAFPVTSPPEQQFFNPNQQNFGQPSGQQAMEEISYMAVPSDPNHPGSQTGQPGYYYYTPQTNQQNVNINPNFGFQNAMRPMPNHPMMGLPVSSTNV</sequence>